<feature type="non-terminal residue" evidence="1">
    <location>
        <position position="1"/>
    </location>
</feature>
<evidence type="ECO:0000313" key="2">
    <source>
        <dbReference type="Proteomes" id="UP000789366"/>
    </source>
</evidence>
<dbReference type="Proteomes" id="UP000789366">
    <property type="component" value="Unassembled WGS sequence"/>
</dbReference>
<name>A0ACA9QZR6_9GLOM</name>
<comment type="caution">
    <text evidence="1">The sequence shown here is derived from an EMBL/GenBank/DDBJ whole genome shotgun (WGS) entry which is preliminary data.</text>
</comment>
<gene>
    <name evidence="1" type="ORF">SPELUC_LOCUS15794</name>
</gene>
<evidence type="ECO:0000313" key="1">
    <source>
        <dbReference type="EMBL" id="CAG8771272.1"/>
    </source>
</evidence>
<accession>A0ACA9QZR6</accession>
<sequence>GHPVLVHKFMLTPIYLDYDIPSDTMSKTLDFRYAYSVANSLCKKAISVGLEASSDVMEILNNFLKNFIRQHSESTNQHLSTNNVQNSIQHNNELSNLDDDPDNTVFFDISTIYNLIIKRHKGAPRVKRIKSSSESQKSHSNDSKVVKDKVTSTQLCSRCKQPNHYAKTCFAAL</sequence>
<dbReference type="EMBL" id="CAJVPW010054201">
    <property type="protein sequence ID" value="CAG8771272.1"/>
    <property type="molecule type" value="Genomic_DNA"/>
</dbReference>
<proteinExistence type="predicted"/>
<organism evidence="1 2">
    <name type="scientific">Cetraspora pellucida</name>
    <dbReference type="NCBI Taxonomy" id="1433469"/>
    <lineage>
        <taxon>Eukaryota</taxon>
        <taxon>Fungi</taxon>
        <taxon>Fungi incertae sedis</taxon>
        <taxon>Mucoromycota</taxon>
        <taxon>Glomeromycotina</taxon>
        <taxon>Glomeromycetes</taxon>
        <taxon>Diversisporales</taxon>
        <taxon>Gigasporaceae</taxon>
        <taxon>Cetraspora</taxon>
    </lineage>
</organism>
<reference evidence="1" key="1">
    <citation type="submission" date="2021-06" db="EMBL/GenBank/DDBJ databases">
        <authorList>
            <person name="Kallberg Y."/>
            <person name="Tangrot J."/>
            <person name="Rosling A."/>
        </authorList>
    </citation>
    <scope>NUCLEOTIDE SEQUENCE</scope>
    <source>
        <strain evidence="1">28 12/20/2015</strain>
    </source>
</reference>
<keyword evidence="2" id="KW-1185">Reference proteome</keyword>
<protein>
    <submittedName>
        <fullName evidence="1">6114_t:CDS:1</fullName>
    </submittedName>
</protein>